<name>A0ABS9XHS6_9ACTN</name>
<reference evidence="5" key="1">
    <citation type="submission" date="2022-03" db="EMBL/GenBank/DDBJ databases">
        <title>Streptomyces 7R015 and 7R016 isolated from Barleria lupulina in Thailand.</title>
        <authorList>
            <person name="Kanchanasin P."/>
            <person name="Phongsopitanun W."/>
            <person name="Tanasupawat S."/>
        </authorList>
    </citation>
    <scope>NUCLEOTIDE SEQUENCE</scope>
    <source>
        <strain evidence="5">7R016</strain>
    </source>
</reference>
<feature type="region of interest" description="Disordered" evidence="1">
    <location>
        <begin position="279"/>
        <end position="370"/>
    </location>
</feature>
<evidence type="ECO:0000256" key="1">
    <source>
        <dbReference type="SAM" id="MobiDB-lite"/>
    </source>
</evidence>
<keyword evidence="2" id="KW-0472">Membrane</keyword>
<feature type="signal peptide" evidence="3">
    <location>
        <begin position="1"/>
        <end position="24"/>
    </location>
</feature>
<evidence type="ECO:0000313" key="5">
    <source>
        <dbReference type="EMBL" id="MCI3241628.1"/>
    </source>
</evidence>
<dbReference type="InterPro" id="IPR013783">
    <property type="entry name" value="Ig-like_fold"/>
</dbReference>
<dbReference type="RefSeq" id="WP_242710285.1">
    <property type="nucleotide sequence ID" value="NZ_JALDAX010000006.1"/>
</dbReference>
<evidence type="ECO:0000256" key="3">
    <source>
        <dbReference type="SAM" id="SignalP"/>
    </source>
</evidence>
<protein>
    <recommendedName>
        <fullName evidence="4">DUF11 domain-containing protein</fullName>
    </recommendedName>
</protein>
<feature type="domain" description="DUF11" evidence="4">
    <location>
        <begin position="32"/>
        <end position="122"/>
    </location>
</feature>
<organism evidence="5 6">
    <name type="scientific">Streptomyces spinosisporus</name>
    <dbReference type="NCBI Taxonomy" id="2927582"/>
    <lineage>
        <taxon>Bacteria</taxon>
        <taxon>Bacillati</taxon>
        <taxon>Actinomycetota</taxon>
        <taxon>Actinomycetes</taxon>
        <taxon>Kitasatosporales</taxon>
        <taxon>Streptomycetaceae</taxon>
        <taxon>Streptomyces</taxon>
    </lineage>
</organism>
<sequence>MTRFVAAGVIGVGVPALAAPAAHADDAEPDLVVSALPTATPKPGETYDQPVTVTNNGTAAASDVTFRVRLTRGLDFTAPEKGCAYTVVADQVRQALCKLDQVIEPGASVTTHVRFTASSKGLLEVVEYGTGRTGQPPASEGFDDSYRRLALTVDNTADLAAVGDKAKAERGDLVKVTATLRNDGPGWIHNQESDDQPGLMVRIPKGTKAVQVPQECAPFGIDGPSGPSEPGHPVYVCWHNDNLLEVGQSLSYRFVLKVTSASGETRGEVKATSVYDIHPAFDKNPANDKASLTIDVPDDNGSTSGGTSGGSGHGDSGTGGHGNDPHGQSAGGSSSGGEQGSASGSGGSSTGDTVTTAAHGSLAGTGADPSVLMAGAGAVVLVTGGAAALLVRRRSAAATR</sequence>
<proteinExistence type="predicted"/>
<evidence type="ECO:0000256" key="2">
    <source>
        <dbReference type="SAM" id="Phobius"/>
    </source>
</evidence>
<dbReference type="InterPro" id="IPR001434">
    <property type="entry name" value="OmcB-like_DUF11"/>
</dbReference>
<comment type="caution">
    <text evidence="5">The sequence shown here is derived from an EMBL/GenBank/DDBJ whole genome shotgun (WGS) entry which is preliminary data.</text>
</comment>
<feature type="chain" id="PRO_5045838152" description="DUF11 domain-containing protein" evidence="3">
    <location>
        <begin position="25"/>
        <end position="400"/>
    </location>
</feature>
<accession>A0ABS9XHS6</accession>
<evidence type="ECO:0000313" key="6">
    <source>
        <dbReference type="Proteomes" id="UP001165270"/>
    </source>
</evidence>
<dbReference type="EMBL" id="JALDAX010000006">
    <property type="protein sequence ID" value="MCI3241628.1"/>
    <property type="molecule type" value="Genomic_DNA"/>
</dbReference>
<keyword evidence="2" id="KW-1133">Transmembrane helix</keyword>
<dbReference type="Gene3D" id="2.60.40.10">
    <property type="entry name" value="Immunoglobulins"/>
    <property type="match status" value="1"/>
</dbReference>
<feature type="transmembrane region" description="Helical" evidence="2">
    <location>
        <begin position="371"/>
        <end position="391"/>
    </location>
</feature>
<keyword evidence="2" id="KW-0812">Transmembrane</keyword>
<dbReference type="Pfam" id="PF01345">
    <property type="entry name" value="DUF11"/>
    <property type="match status" value="1"/>
</dbReference>
<keyword evidence="3" id="KW-0732">Signal</keyword>
<feature type="compositionally biased region" description="Gly residues" evidence="1">
    <location>
        <begin position="329"/>
        <end position="349"/>
    </location>
</feature>
<dbReference type="Proteomes" id="UP001165270">
    <property type="component" value="Unassembled WGS sequence"/>
</dbReference>
<gene>
    <name evidence="5" type="ORF">MQN93_18070</name>
</gene>
<evidence type="ECO:0000259" key="4">
    <source>
        <dbReference type="Pfam" id="PF01345"/>
    </source>
</evidence>
<keyword evidence="6" id="KW-1185">Reference proteome</keyword>
<feature type="compositionally biased region" description="Gly residues" evidence="1">
    <location>
        <begin position="303"/>
        <end position="322"/>
    </location>
</feature>